<dbReference type="Pfam" id="PF13160">
    <property type="entry name" value="DUF3995"/>
    <property type="match status" value="1"/>
</dbReference>
<name>A0A1X7J5X2_9BACL</name>
<keyword evidence="2" id="KW-1185">Reference proteome</keyword>
<dbReference type="InterPro" id="IPR025058">
    <property type="entry name" value="DUF3995"/>
</dbReference>
<evidence type="ECO:0008006" key="3">
    <source>
        <dbReference type="Google" id="ProtNLM"/>
    </source>
</evidence>
<protein>
    <recommendedName>
        <fullName evidence="3">DUF3995 domain-containing protein</fullName>
    </recommendedName>
</protein>
<proteinExistence type="predicted"/>
<evidence type="ECO:0000313" key="2">
    <source>
        <dbReference type="Proteomes" id="UP000193834"/>
    </source>
</evidence>
<dbReference type="AlphaFoldDB" id="A0A1X7J5X2"/>
<evidence type="ECO:0000313" key="1">
    <source>
        <dbReference type="EMBL" id="SMG23036.1"/>
    </source>
</evidence>
<gene>
    <name evidence="1" type="ORF">SAMN06295960_1262</name>
</gene>
<accession>A0A1X7J5X2</accession>
<dbReference type="RefSeq" id="WP_085493425.1">
    <property type="nucleotide sequence ID" value="NZ_FXAZ01000001.1"/>
</dbReference>
<dbReference type="EMBL" id="FXAZ01000001">
    <property type="protein sequence ID" value="SMG23036.1"/>
    <property type="molecule type" value="Genomic_DNA"/>
</dbReference>
<sequence length="140" mass="15788">MVIFPITSSLILFMLAIIHVYWAFGGTKGIQAVIPQDDQQQRKFSPGKWGTLFVAVCLLSSSVILGIQSTLIPFVKQTQLGSILCLFCFLVFGLRAIGDFNYVGLFKRRRHTSFAKMDTIAYTPLCLLLSFTFIYVFMTK</sequence>
<organism evidence="1 2">
    <name type="scientific">Paenibacillus aquistagni</name>
    <dbReference type="NCBI Taxonomy" id="1852522"/>
    <lineage>
        <taxon>Bacteria</taxon>
        <taxon>Bacillati</taxon>
        <taxon>Bacillota</taxon>
        <taxon>Bacilli</taxon>
        <taxon>Bacillales</taxon>
        <taxon>Paenibacillaceae</taxon>
        <taxon>Paenibacillus</taxon>
    </lineage>
</organism>
<reference evidence="1 2" key="1">
    <citation type="submission" date="2017-04" db="EMBL/GenBank/DDBJ databases">
        <authorList>
            <person name="Afonso C.L."/>
            <person name="Miller P.J."/>
            <person name="Scott M.A."/>
            <person name="Spackman E."/>
            <person name="Goraichik I."/>
            <person name="Dimitrov K.M."/>
            <person name="Suarez D.L."/>
            <person name="Swayne D.E."/>
        </authorList>
    </citation>
    <scope>NUCLEOTIDE SEQUENCE [LARGE SCALE GENOMIC DNA]</scope>
    <source>
        <strain evidence="1 2">11</strain>
    </source>
</reference>
<dbReference type="STRING" id="1852522.SAMN06295960_1262"/>
<dbReference type="OrthoDB" id="8590912at2"/>
<dbReference type="Proteomes" id="UP000193834">
    <property type="component" value="Unassembled WGS sequence"/>
</dbReference>